<dbReference type="Gene3D" id="3.30.559.30">
    <property type="entry name" value="Nonribosomal peptide synthetase, condensation domain"/>
    <property type="match status" value="2"/>
</dbReference>
<dbReference type="InterPro" id="IPR020845">
    <property type="entry name" value="AMP-binding_CS"/>
</dbReference>
<dbReference type="InterPro" id="IPR011251">
    <property type="entry name" value="Luciferase-like_dom"/>
</dbReference>
<dbReference type="CDD" id="cd19531">
    <property type="entry name" value="LCL_NRPS-like"/>
    <property type="match status" value="1"/>
</dbReference>
<dbReference type="NCBIfam" id="TIGR01733">
    <property type="entry name" value="AA-adenyl-dom"/>
    <property type="match status" value="1"/>
</dbReference>
<dbReference type="PANTHER" id="PTHR45527:SF1">
    <property type="entry name" value="FATTY ACID SYNTHASE"/>
    <property type="match status" value="1"/>
</dbReference>
<dbReference type="Pfam" id="PF00550">
    <property type="entry name" value="PP-binding"/>
    <property type="match status" value="1"/>
</dbReference>
<dbReference type="NCBIfam" id="TIGR04020">
    <property type="entry name" value="seco_metab_LLM"/>
    <property type="match status" value="1"/>
</dbReference>
<dbReference type="Gene3D" id="3.30.300.30">
    <property type="match status" value="1"/>
</dbReference>
<protein>
    <submittedName>
        <fullName evidence="5">Amino acid adenylation domain-containing protein/natural product biosynthesis luciferase-like monooxygenase protein</fullName>
    </submittedName>
</protein>
<dbReference type="InterPro" id="IPR025110">
    <property type="entry name" value="AMP-bd_C"/>
</dbReference>
<dbReference type="InterPro" id="IPR036661">
    <property type="entry name" value="Luciferase-like_sf"/>
</dbReference>
<dbReference type="GO" id="GO:0031177">
    <property type="term" value="F:phosphopantetheine binding"/>
    <property type="evidence" value="ECO:0007669"/>
    <property type="project" value="InterPro"/>
</dbReference>
<dbReference type="InterPro" id="IPR036736">
    <property type="entry name" value="ACP-like_sf"/>
</dbReference>
<dbReference type="Pfam" id="PF00668">
    <property type="entry name" value="Condensation"/>
    <property type="match status" value="2"/>
</dbReference>
<dbReference type="GO" id="GO:0016705">
    <property type="term" value="F:oxidoreductase activity, acting on paired donors, with incorporation or reduction of molecular oxygen"/>
    <property type="evidence" value="ECO:0007669"/>
    <property type="project" value="InterPro"/>
</dbReference>
<dbReference type="InterPro" id="IPR024011">
    <property type="entry name" value="Biosynth_lucif-like_mOase_dom"/>
</dbReference>
<dbReference type="Gene3D" id="3.30.559.10">
    <property type="entry name" value="Chloramphenicol acetyltransferase-like domain"/>
    <property type="match status" value="2"/>
</dbReference>
<name>A0A562VE29_9ACTN</name>
<dbReference type="InterPro" id="IPR006162">
    <property type="entry name" value="Ppantetheine_attach_site"/>
</dbReference>
<dbReference type="Pfam" id="PF13193">
    <property type="entry name" value="AMP-binding_C"/>
    <property type="match status" value="1"/>
</dbReference>
<dbReference type="GO" id="GO:0044550">
    <property type="term" value="P:secondary metabolite biosynthetic process"/>
    <property type="evidence" value="ECO:0007669"/>
    <property type="project" value="TreeGrafter"/>
</dbReference>
<keyword evidence="3" id="KW-0597">Phosphoprotein</keyword>
<dbReference type="SUPFAM" id="SSF52777">
    <property type="entry name" value="CoA-dependent acyltransferases"/>
    <property type="match status" value="4"/>
</dbReference>
<keyword evidence="2" id="KW-0596">Phosphopantetheine</keyword>
<dbReference type="InterPro" id="IPR010071">
    <property type="entry name" value="AA_adenyl_dom"/>
</dbReference>
<dbReference type="InterPro" id="IPR045851">
    <property type="entry name" value="AMP-bd_C_sf"/>
</dbReference>
<evidence type="ECO:0000259" key="4">
    <source>
        <dbReference type="PROSITE" id="PS50075"/>
    </source>
</evidence>
<dbReference type="PROSITE" id="PS50075">
    <property type="entry name" value="CARRIER"/>
    <property type="match status" value="1"/>
</dbReference>
<evidence type="ECO:0000256" key="3">
    <source>
        <dbReference type="ARBA" id="ARBA00022553"/>
    </source>
</evidence>
<dbReference type="SUPFAM" id="SSF51679">
    <property type="entry name" value="Bacterial luciferase-like"/>
    <property type="match status" value="1"/>
</dbReference>
<keyword evidence="5" id="KW-0503">Monooxygenase</keyword>
<accession>A0A562VE29</accession>
<comment type="caution">
    <text evidence="5">The sequence shown here is derived from an EMBL/GenBank/DDBJ whole genome shotgun (WGS) entry which is preliminary data.</text>
</comment>
<dbReference type="EMBL" id="VLLL01000005">
    <property type="protein sequence ID" value="TWJ16125.1"/>
    <property type="molecule type" value="Genomic_DNA"/>
</dbReference>
<feature type="domain" description="Carrier" evidence="4">
    <location>
        <begin position="1297"/>
        <end position="1371"/>
    </location>
</feature>
<dbReference type="InterPro" id="IPR000873">
    <property type="entry name" value="AMP-dep_synth/lig_dom"/>
</dbReference>
<evidence type="ECO:0000256" key="2">
    <source>
        <dbReference type="ARBA" id="ARBA00022450"/>
    </source>
</evidence>
<dbReference type="Gene3D" id="3.40.50.980">
    <property type="match status" value="2"/>
</dbReference>
<dbReference type="InterPro" id="IPR020806">
    <property type="entry name" value="PKS_PP-bd"/>
</dbReference>
<dbReference type="GO" id="GO:0043041">
    <property type="term" value="P:amino acid activation for nonribosomal peptide biosynthetic process"/>
    <property type="evidence" value="ECO:0007669"/>
    <property type="project" value="TreeGrafter"/>
</dbReference>
<organism evidence="5 6">
    <name type="scientific">Stackebrandtia albiflava</name>
    <dbReference type="NCBI Taxonomy" id="406432"/>
    <lineage>
        <taxon>Bacteria</taxon>
        <taxon>Bacillati</taxon>
        <taxon>Actinomycetota</taxon>
        <taxon>Actinomycetes</taxon>
        <taxon>Glycomycetales</taxon>
        <taxon>Glycomycetaceae</taxon>
        <taxon>Stackebrandtia</taxon>
    </lineage>
</organism>
<dbReference type="PROSITE" id="PS00455">
    <property type="entry name" value="AMP_BINDING"/>
    <property type="match status" value="1"/>
</dbReference>
<dbReference type="SUPFAM" id="SSF47336">
    <property type="entry name" value="ACP-like"/>
    <property type="match status" value="1"/>
</dbReference>
<dbReference type="RefSeq" id="WP_147135998.1">
    <property type="nucleotide sequence ID" value="NZ_BAABIJ010000001.1"/>
</dbReference>
<dbReference type="GO" id="GO:0008610">
    <property type="term" value="P:lipid biosynthetic process"/>
    <property type="evidence" value="ECO:0007669"/>
    <property type="project" value="UniProtKB-ARBA"/>
</dbReference>
<evidence type="ECO:0000313" key="5">
    <source>
        <dbReference type="EMBL" id="TWJ16125.1"/>
    </source>
</evidence>
<proteinExistence type="predicted"/>
<dbReference type="SUPFAM" id="SSF56801">
    <property type="entry name" value="Acetyl-CoA synthetase-like"/>
    <property type="match status" value="1"/>
</dbReference>
<reference evidence="5 6" key="1">
    <citation type="journal article" date="2013" name="Stand. Genomic Sci.">
        <title>Genomic Encyclopedia of Type Strains, Phase I: The one thousand microbial genomes (KMG-I) project.</title>
        <authorList>
            <person name="Kyrpides N.C."/>
            <person name="Woyke T."/>
            <person name="Eisen J.A."/>
            <person name="Garrity G."/>
            <person name="Lilburn T.G."/>
            <person name="Beck B.J."/>
            <person name="Whitman W.B."/>
            <person name="Hugenholtz P."/>
            <person name="Klenk H.P."/>
        </authorList>
    </citation>
    <scope>NUCLEOTIDE SEQUENCE [LARGE SCALE GENOMIC DNA]</scope>
    <source>
        <strain evidence="5 6">DSM 45044</strain>
    </source>
</reference>
<dbReference type="InterPro" id="IPR001242">
    <property type="entry name" value="Condensation_dom"/>
</dbReference>
<keyword evidence="5" id="KW-0560">Oxidoreductase</keyword>
<evidence type="ECO:0000256" key="1">
    <source>
        <dbReference type="ARBA" id="ARBA00001957"/>
    </source>
</evidence>
<dbReference type="GO" id="GO:0005737">
    <property type="term" value="C:cytoplasm"/>
    <property type="evidence" value="ECO:0007669"/>
    <property type="project" value="TreeGrafter"/>
</dbReference>
<dbReference type="GO" id="GO:0004497">
    <property type="term" value="F:monooxygenase activity"/>
    <property type="evidence" value="ECO:0007669"/>
    <property type="project" value="UniProtKB-KW"/>
</dbReference>
<dbReference type="CDD" id="cd05930">
    <property type="entry name" value="A_NRPS"/>
    <property type="match status" value="1"/>
</dbReference>
<gene>
    <name evidence="5" type="ORF">LX16_1849</name>
</gene>
<dbReference type="Pfam" id="PF00296">
    <property type="entry name" value="Bac_luciferase"/>
    <property type="match status" value="1"/>
</dbReference>
<keyword evidence="6" id="KW-1185">Reference proteome</keyword>
<dbReference type="OrthoDB" id="5478077at2"/>
<dbReference type="InterPro" id="IPR009081">
    <property type="entry name" value="PP-bd_ACP"/>
</dbReference>
<dbReference type="Gene3D" id="2.30.38.10">
    <property type="entry name" value="Luciferase, Domain 3"/>
    <property type="match status" value="1"/>
</dbReference>
<comment type="cofactor">
    <cofactor evidence="1">
        <name>pantetheine 4'-phosphate</name>
        <dbReference type="ChEBI" id="CHEBI:47942"/>
    </cofactor>
</comment>
<dbReference type="Proteomes" id="UP000321617">
    <property type="component" value="Unassembled WGS sequence"/>
</dbReference>
<sequence length="1801" mass="194919">MTAVNPPPDFGLYFFGDYPGGTGAADAYDTMLTAARFADRHDFSSVWIPERHFHSFGGIFPNPSVLAAALARETRNVRINSGSVVLPLHDPIRVAEEWSVVDNLSGGRVGIGCASGWNSNDFVFYPDRYGRHRELMYEQVEEIRRLWAGASTTRTGGTGEPTTVSLHPRPVQRTVPMYTAVVGRRESFALAARHDLGIVTNLMTQDIDALADNIAYYRAARAEAGLDPAAGTVTVLVHTYLAADARRAREAAFGPLTGYMRASLSLFGQVTNSLGFNIDLAEADEDDLTYLFSRAYDRYCDSRALIGSPESCAETVARLRDAGVDEIAALVDFGMPADLLTAGLPHLDALRRRSLTATAYPVTPGQRRMWFLERLSPGDSQNEPKAIRLTGPIDHAALHRAVRRLGERHPGLRSVYREADGDAIRLVQPHQAIPVEVGDHTGQDEATVVADVIRQESHHRFDLAEGPLFRIRLLRLAPEHHVLVFSLHHITVDAASATILTRDLSELYRAELAGRTPRLPMLPRRPATPVAETDAGLAYWVERLGGEPPVLRLPADRPRPAVQTFAGRARFDRLDAEATAALVRLGTDNGATLFMTLLTGLAATIHRMSGQDDMIVGVPVSQRSPGQRDVVDFLVNTLPLRFDTSGDPTFGELLGRVRSVTLDGLDHATVPFETVVAAVSPPRDTSRTPVFQIMAEFKPGEAFTLDLPGVVATPLDAGRDVSVTDMSLHLLHRDGEVVVHLEYNTDLFDDATAARFSRLFLAVLATAGRRPAARLSELPYGDDTDRDLNQRWGTGPAANDTGTVVDAIEAHAADAPSAVAIVDEDGELDYAGLVAGAHRIAAALRAAGIGRDDVVATWLPRDRRAPVTWLGVMRSGAAYLPLDPALGTARVATVLADSRAAAVLTTRELSESLPSGHDVPVLVLDTSPGLAEDTPSPPVEDDAAYVVYTSGSSGRPKGVVIGHHGLTGLCGWFGRRFRFGRAGRAAAVCGQSFDASVVELWPTLYGGGSVAIAPEEVRRDPAALAAWCDRTGVRFTLLPTGLGEAVLELPADRRPSLSVLMIGGDVLRRRPAADVPFEVVNAYGPTEGTVLVTTHPVSADGPARIPIGSPIDGAVLRVCDAEGRPRPVGAVGELRIGGRPPAKGYLHDPGLTAERFVEDADGNRWYRTGDLVRWTNDGVLEFHGRIDDQVKIRGFRVEPGESAAALRGLDEVADTAVLAVADGTGERRLVAYVAPRPGVAVPGLEDRLVERLAGILPEYLIPTGWVCLDRLPYDANGKVDRARLPEWRPVVSEVSAPDSASGPRTAWAEALGIPVEKVDDSVSFFESGGHSITAMRLLNRLRAEFGIETSMMDFYREPTLRAVTTGPRPADLTEGPASYQQAGMVGGGIRSAPEDWNIVLHVDMRGDLDREALAEAVTAVTVRHESLRTGFVHRDGEWMQQVLPAAPASLPEVDLTGLPAEESAAGIDAESRRLAQTGFDVGAGHLVRFRLLRASADRWRLVVVAHHAVCDGWGMSVLLADLASAYRQAVTGGPVSLPRAAQSIEYARWQRENWSDRIFDRRMEHWRERLRGTDLTAGFPPTVARSEDTPGVFLRREIPTELVARVADFTAARGYTPFAAWATALGVLVARRTGVTSMAFGTPYAAREDARHDSLITSVAMVMPLGVHVPSGTGFGDACARTMADHATAVDHLMPFRKLCEGLVTDRAGLSKMFPVLLAYQSSVRLDLDLPGLETTVDEPHNGRPHRRTAFFVEPGRSRWRFGVLCDGARYDETTAGEWLDAWIEALAEGIGDPDTPLRLT</sequence>
<dbReference type="PANTHER" id="PTHR45527">
    <property type="entry name" value="NONRIBOSOMAL PEPTIDE SYNTHETASE"/>
    <property type="match status" value="1"/>
</dbReference>
<evidence type="ECO:0000313" key="6">
    <source>
        <dbReference type="Proteomes" id="UP000321617"/>
    </source>
</evidence>
<dbReference type="SMART" id="SM00823">
    <property type="entry name" value="PKS_PP"/>
    <property type="match status" value="1"/>
</dbReference>
<dbReference type="Gene3D" id="1.10.1200.10">
    <property type="entry name" value="ACP-like"/>
    <property type="match status" value="1"/>
</dbReference>
<dbReference type="Gene3D" id="3.20.20.30">
    <property type="entry name" value="Luciferase-like domain"/>
    <property type="match status" value="1"/>
</dbReference>
<dbReference type="Pfam" id="PF00501">
    <property type="entry name" value="AMP-binding"/>
    <property type="match status" value="1"/>
</dbReference>
<dbReference type="PROSITE" id="PS00012">
    <property type="entry name" value="PHOSPHOPANTETHEINE"/>
    <property type="match status" value="1"/>
</dbReference>
<dbReference type="InterPro" id="IPR023213">
    <property type="entry name" value="CAT-like_dom_sf"/>
</dbReference>